<dbReference type="PROSITE" id="PS50075">
    <property type="entry name" value="CARRIER"/>
    <property type="match status" value="1"/>
</dbReference>
<dbReference type="AlphaFoldDB" id="A0AA47FAQ9"/>
<reference evidence="2" key="5">
    <citation type="submission" date="2024-05" db="EMBL/GenBank/DDBJ databases">
        <title>Streptococcus macedonicus and Acinetobacter baumannii: co-inhabitants of the cheese production environment.</title>
        <authorList>
            <person name="Johnson J."/>
            <person name="Curtin C."/>
            <person name="Waite-Cusic J."/>
        </authorList>
    </citation>
    <scope>NUCLEOTIDE SEQUENCE</scope>
    <source>
        <strain evidence="2">E28</strain>
    </source>
</reference>
<dbReference type="EMBL" id="JAPHJC010000031">
    <property type="protein sequence ID" value="MCW8678418.1"/>
    <property type="molecule type" value="Genomic_DNA"/>
</dbReference>
<dbReference type="GO" id="GO:0016787">
    <property type="term" value="F:hydrolase activity"/>
    <property type="evidence" value="ECO:0007669"/>
    <property type="project" value="UniProtKB-KW"/>
</dbReference>
<dbReference type="Proteomes" id="UP001209889">
    <property type="component" value="Unassembled WGS sequence"/>
</dbReference>
<proteinExistence type="predicted"/>
<dbReference type="RefSeq" id="WP_265644162.1">
    <property type="nucleotide sequence ID" value="NZ_CP113440.1"/>
</dbReference>
<dbReference type="Pfam" id="PF12697">
    <property type="entry name" value="Abhydrolase_6"/>
    <property type="match status" value="1"/>
</dbReference>
<dbReference type="InterPro" id="IPR009081">
    <property type="entry name" value="PP-bd_ACP"/>
</dbReference>
<dbReference type="Gene3D" id="3.40.50.1820">
    <property type="entry name" value="alpha/beta hydrolase"/>
    <property type="match status" value="1"/>
</dbReference>
<dbReference type="InterPro" id="IPR036736">
    <property type="entry name" value="ACP-like_sf"/>
</dbReference>
<feature type="domain" description="Carrier" evidence="1">
    <location>
        <begin position="1"/>
        <end position="70"/>
    </location>
</feature>
<evidence type="ECO:0000313" key="2">
    <source>
        <dbReference type="EMBL" id="MCW8678418.1"/>
    </source>
</evidence>
<reference evidence="5" key="1">
    <citation type="submission" date="2022-11" db="EMBL/GenBank/DDBJ databases">
        <title>Streptococcus macedonicus and Acinetobacter baumannii: co-inhabitants of the cheese production environment.</title>
        <authorList>
            <person name="Johnson J."/>
            <person name="Curtin C."/>
            <person name="Waite-Cusic J."/>
        </authorList>
    </citation>
    <scope>NUCLEOTIDE SEQUENCE [LARGE SCALE GENOMIC DNA]</scope>
    <source>
        <strain evidence="5">E28</strain>
    </source>
</reference>
<dbReference type="SUPFAM" id="SSF53474">
    <property type="entry name" value="alpha/beta-Hydrolases"/>
    <property type="match status" value="1"/>
</dbReference>
<dbReference type="EMBL" id="CP113440">
    <property type="protein sequence ID" value="WAK62564.1"/>
    <property type="molecule type" value="Genomic_DNA"/>
</dbReference>
<dbReference type="Proteomes" id="UP001156410">
    <property type="component" value="Chromosome"/>
</dbReference>
<reference evidence="3" key="2">
    <citation type="submission" date="2022-11" db="EMBL/GenBank/DDBJ databases">
        <title>Streptococcus macedonicus and Acinetobacter baumannii: co-inhabitants of the cheese production environment.</title>
        <authorList>
            <person name="Johnson J."/>
        </authorList>
    </citation>
    <scope>NUCLEOTIDE SEQUENCE</scope>
    <source>
        <strain evidence="3">E37</strain>
    </source>
</reference>
<dbReference type="InterPro" id="IPR029058">
    <property type="entry name" value="AB_hydrolase_fold"/>
</dbReference>
<dbReference type="Gene3D" id="1.10.1200.10">
    <property type="entry name" value="ACP-like"/>
    <property type="match status" value="1"/>
</dbReference>
<reference evidence="5" key="4">
    <citation type="submission" date="2023-07" db="EMBL/GenBank/DDBJ databases">
        <title>Streptococcus macedonicus and Acinetobacter baumannii: co-inhabitants of the cheese production environment.</title>
        <authorList>
            <person name="Johnson J."/>
            <person name="Curtin C."/>
            <person name="Waite-Cusic J."/>
        </authorList>
    </citation>
    <scope>NUCLEOTIDE SEQUENCE [LARGE SCALE GENOMIC DNA]</scope>
    <source>
        <strain evidence="5">E28</strain>
    </source>
</reference>
<evidence type="ECO:0000313" key="4">
    <source>
        <dbReference type="Proteomes" id="UP001156410"/>
    </source>
</evidence>
<organism evidence="3 4">
    <name type="scientific">Streptococcus macedonicus</name>
    <name type="common">Streptococcus gallolyticus macedonicus</name>
    <dbReference type="NCBI Taxonomy" id="59310"/>
    <lineage>
        <taxon>Bacteria</taxon>
        <taxon>Bacillati</taxon>
        <taxon>Bacillota</taxon>
        <taxon>Bacilli</taxon>
        <taxon>Lactobacillales</taxon>
        <taxon>Streptococcaceae</taxon>
        <taxon>Streptococcus</taxon>
    </lineage>
</organism>
<keyword evidence="3" id="KW-0378">Hydrolase</keyword>
<evidence type="ECO:0000313" key="3">
    <source>
        <dbReference type="EMBL" id="WAK62564.1"/>
    </source>
</evidence>
<evidence type="ECO:0000313" key="5">
    <source>
        <dbReference type="Proteomes" id="UP001209889"/>
    </source>
</evidence>
<accession>A0AA47FAQ9</accession>
<dbReference type="InterPro" id="IPR000073">
    <property type="entry name" value="AB_hydrolase_1"/>
</dbReference>
<keyword evidence="5" id="KW-1185">Reference proteome</keyword>
<sequence>MNISKNDLLEKFKEVLKNDEVSLDDSFFDLGGDSFDAIRLLHKLNLDIKIIDIFNNPSVNSLFEVIEKGKLDHNVLIKLNSAEVEDRELAVIAIPYGGGDVSVYKKISNLIPYIPVYGVNTNKIKTTTAEVFKESVEELAEQIISIGFQKVILYGHCAGSALALCLEKVLNSKLNVKLFLAASVPISAPDDALLEFLKTTDGEWEDYLHEIGGLKGLDSNEISRMLKKGRHDHMISILSFRNILRDSSKSKATLILGDSDPVTSNVEKITQEWEKYISISKIVKIPDAGHYFINDYADRVAEILKLN</sequence>
<gene>
    <name evidence="3" type="ORF">OQG81_07415</name>
    <name evidence="2" type="ORF">OQH01_07945</name>
</gene>
<dbReference type="Pfam" id="PF00550">
    <property type="entry name" value="PP-binding"/>
    <property type="match status" value="1"/>
</dbReference>
<name>A0AA47FAQ9_STRMC</name>
<reference evidence="3" key="3">
    <citation type="submission" date="2022-11" db="EMBL/GenBank/DDBJ databases">
        <authorList>
            <person name="Johnson J.D."/>
        </authorList>
    </citation>
    <scope>NUCLEOTIDE SEQUENCE</scope>
    <source>
        <strain evidence="2">E28</strain>
        <strain evidence="3">E37</strain>
    </source>
</reference>
<evidence type="ECO:0000259" key="1">
    <source>
        <dbReference type="PROSITE" id="PS50075"/>
    </source>
</evidence>
<protein>
    <submittedName>
        <fullName evidence="3">Alpha/beta fold hydrolase</fullName>
    </submittedName>
</protein>